<proteinExistence type="predicted"/>
<feature type="transmembrane region" description="Helical" evidence="1">
    <location>
        <begin position="100"/>
        <end position="119"/>
    </location>
</feature>
<accession>A0A562ZFG2</accession>
<keyword evidence="3" id="KW-1185">Reference proteome</keyword>
<reference evidence="2 3" key="1">
    <citation type="submission" date="2019-07" db="EMBL/GenBank/DDBJ databases">
        <title>Caenimonas sedimenti sp. nov., isolated from activated sludge.</title>
        <authorList>
            <person name="Xu J."/>
        </authorList>
    </citation>
    <scope>NUCLEOTIDE SEQUENCE [LARGE SCALE GENOMIC DNA]</scope>
    <source>
        <strain evidence="2 3">HX-9-20</strain>
    </source>
</reference>
<gene>
    <name evidence="2" type="ORF">FN976_26880</name>
</gene>
<evidence type="ECO:0008006" key="4">
    <source>
        <dbReference type="Google" id="ProtNLM"/>
    </source>
</evidence>
<dbReference type="AlphaFoldDB" id="A0A562ZFG2"/>
<sequence length="120" mass="12336">MDSQTMLKVAVVLFALTGAGGLLLAGIRFSSKRQPPASLAMLHGMLAGSGMTLVIYAGIAAGMPNGAWAGLILLGIAAVGGVVLNLAYHWRNKELPAPLILIHAPVAVIGLVLLTVSVWK</sequence>
<keyword evidence="1" id="KW-0812">Transmembrane</keyword>
<feature type="transmembrane region" description="Helical" evidence="1">
    <location>
        <begin position="6"/>
        <end position="27"/>
    </location>
</feature>
<feature type="transmembrane region" description="Helical" evidence="1">
    <location>
        <begin position="39"/>
        <end position="61"/>
    </location>
</feature>
<dbReference type="RefSeq" id="WP_145896827.1">
    <property type="nucleotide sequence ID" value="NZ_VOBQ01000027.1"/>
</dbReference>
<dbReference type="EMBL" id="VOBQ01000027">
    <property type="protein sequence ID" value="TWO66007.1"/>
    <property type="molecule type" value="Genomic_DNA"/>
</dbReference>
<evidence type="ECO:0000313" key="3">
    <source>
        <dbReference type="Proteomes" id="UP000318199"/>
    </source>
</evidence>
<name>A0A562ZFG2_9BURK</name>
<dbReference type="OrthoDB" id="8912972at2"/>
<organism evidence="2 3">
    <name type="scientific">Caenimonas sedimenti</name>
    <dbReference type="NCBI Taxonomy" id="2596921"/>
    <lineage>
        <taxon>Bacteria</taxon>
        <taxon>Pseudomonadati</taxon>
        <taxon>Pseudomonadota</taxon>
        <taxon>Betaproteobacteria</taxon>
        <taxon>Burkholderiales</taxon>
        <taxon>Comamonadaceae</taxon>
        <taxon>Caenimonas</taxon>
    </lineage>
</organism>
<keyword evidence="1" id="KW-0472">Membrane</keyword>
<evidence type="ECO:0000313" key="2">
    <source>
        <dbReference type="EMBL" id="TWO66007.1"/>
    </source>
</evidence>
<feature type="transmembrane region" description="Helical" evidence="1">
    <location>
        <begin position="67"/>
        <end position="88"/>
    </location>
</feature>
<dbReference type="Proteomes" id="UP000318199">
    <property type="component" value="Unassembled WGS sequence"/>
</dbReference>
<protein>
    <recommendedName>
        <fullName evidence="4">DUF423 domain-containing protein</fullName>
    </recommendedName>
</protein>
<keyword evidence="1" id="KW-1133">Transmembrane helix</keyword>
<comment type="caution">
    <text evidence="2">The sequence shown here is derived from an EMBL/GenBank/DDBJ whole genome shotgun (WGS) entry which is preliminary data.</text>
</comment>
<evidence type="ECO:0000256" key="1">
    <source>
        <dbReference type="SAM" id="Phobius"/>
    </source>
</evidence>